<organism evidence="2 3">
    <name type="scientific">Selenomonas ruminantium</name>
    <dbReference type="NCBI Taxonomy" id="971"/>
    <lineage>
        <taxon>Bacteria</taxon>
        <taxon>Bacillati</taxon>
        <taxon>Bacillota</taxon>
        <taxon>Negativicutes</taxon>
        <taxon>Selenomonadales</taxon>
        <taxon>Selenomonadaceae</taxon>
        <taxon>Selenomonas</taxon>
    </lineage>
</organism>
<reference evidence="2" key="1">
    <citation type="submission" date="2019-04" db="EMBL/GenBank/DDBJ databases">
        <title>Evolution of Biomass-Degrading Anaerobic Consortia Revealed by Metagenomics.</title>
        <authorList>
            <person name="Peng X."/>
        </authorList>
    </citation>
    <scope>NUCLEOTIDE SEQUENCE</scope>
    <source>
        <strain evidence="2">SIG242</strain>
    </source>
</reference>
<comment type="caution">
    <text evidence="2">The sequence shown here is derived from an EMBL/GenBank/DDBJ whole genome shotgun (WGS) entry which is preliminary data.</text>
</comment>
<evidence type="ECO:0000259" key="1">
    <source>
        <dbReference type="Pfam" id="PF00462"/>
    </source>
</evidence>
<dbReference type="GO" id="GO:0009055">
    <property type="term" value="F:electron transfer activity"/>
    <property type="evidence" value="ECO:0007669"/>
    <property type="project" value="TreeGrafter"/>
</dbReference>
<dbReference type="PANTHER" id="PTHR34386">
    <property type="entry name" value="GLUTAREDOXIN"/>
    <property type="match status" value="1"/>
</dbReference>
<dbReference type="RefSeq" id="WP_303667831.1">
    <property type="nucleotide sequence ID" value="NZ_CAMVPY010000061.1"/>
</dbReference>
<dbReference type="InterPro" id="IPR011767">
    <property type="entry name" value="GLR_AS"/>
</dbReference>
<feature type="domain" description="Glutaredoxin" evidence="1">
    <location>
        <begin position="2"/>
        <end position="59"/>
    </location>
</feature>
<dbReference type="PROSITE" id="PS51354">
    <property type="entry name" value="GLUTAREDOXIN_2"/>
    <property type="match status" value="1"/>
</dbReference>
<proteinExistence type="predicted"/>
<dbReference type="PROSITE" id="PS00195">
    <property type="entry name" value="GLUTAREDOXIN_1"/>
    <property type="match status" value="1"/>
</dbReference>
<sequence length="76" mass="8428">MVKVYSINNCPWCDKVKKYLKSRQVEYVECNIENDEAALAECQALTGDEAVPVITADGKEYVLGFDKGKIDALLGL</sequence>
<dbReference type="GO" id="GO:0045454">
    <property type="term" value="P:cell redox homeostasis"/>
    <property type="evidence" value="ECO:0007669"/>
    <property type="project" value="TreeGrafter"/>
</dbReference>
<dbReference type="InterPro" id="IPR051548">
    <property type="entry name" value="Grx-like_ET"/>
</dbReference>
<protein>
    <submittedName>
        <fullName evidence="2">Glutaredoxin family protein</fullName>
    </submittedName>
</protein>
<dbReference type="InterPro" id="IPR036249">
    <property type="entry name" value="Thioredoxin-like_sf"/>
</dbReference>
<dbReference type="AlphaFoldDB" id="A0A927WGZ1"/>
<dbReference type="InterPro" id="IPR002109">
    <property type="entry name" value="Glutaredoxin"/>
</dbReference>
<dbReference type="Proteomes" id="UP000772151">
    <property type="component" value="Unassembled WGS sequence"/>
</dbReference>
<evidence type="ECO:0000313" key="3">
    <source>
        <dbReference type="Proteomes" id="UP000772151"/>
    </source>
</evidence>
<dbReference type="Gene3D" id="3.40.30.10">
    <property type="entry name" value="Glutaredoxin"/>
    <property type="match status" value="1"/>
</dbReference>
<dbReference type="PANTHER" id="PTHR34386:SF1">
    <property type="entry name" value="GLUTAREDOXIN-LIKE PROTEIN NRDH"/>
    <property type="match status" value="1"/>
</dbReference>
<dbReference type="Pfam" id="PF00462">
    <property type="entry name" value="Glutaredoxin"/>
    <property type="match status" value="1"/>
</dbReference>
<dbReference type="EMBL" id="SVCA01000001">
    <property type="protein sequence ID" value="MBE6083869.1"/>
    <property type="molecule type" value="Genomic_DNA"/>
</dbReference>
<evidence type="ECO:0000313" key="2">
    <source>
        <dbReference type="EMBL" id="MBE6083869.1"/>
    </source>
</evidence>
<accession>A0A927WGZ1</accession>
<dbReference type="SUPFAM" id="SSF52833">
    <property type="entry name" value="Thioredoxin-like"/>
    <property type="match status" value="1"/>
</dbReference>
<gene>
    <name evidence="2" type="ORF">E7203_00095</name>
</gene>
<dbReference type="CDD" id="cd02976">
    <property type="entry name" value="NrdH"/>
    <property type="match status" value="1"/>
</dbReference>
<name>A0A927WGZ1_SELRU</name>